<proteinExistence type="predicted"/>
<dbReference type="Proteomes" id="UP000765509">
    <property type="component" value="Unassembled WGS sequence"/>
</dbReference>
<evidence type="ECO:0000256" key="1">
    <source>
        <dbReference type="SAM" id="MobiDB-lite"/>
    </source>
</evidence>
<dbReference type="EMBL" id="AVOT02007788">
    <property type="protein sequence ID" value="MBW0484663.1"/>
    <property type="molecule type" value="Genomic_DNA"/>
</dbReference>
<comment type="caution">
    <text evidence="2">The sequence shown here is derived from an EMBL/GenBank/DDBJ whole genome shotgun (WGS) entry which is preliminary data.</text>
</comment>
<dbReference type="AlphaFoldDB" id="A0A9Q3CKP0"/>
<protein>
    <submittedName>
        <fullName evidence="2">Uncharacterized protein</fullName>
    </submittedName>
</protein>
<reference evidence="2" key="1">
    <citation type="submission" date="2021-03" db="EMBL/GenBank/DDBJ databases">
        <title>Draft genome sequence of rust myrtle Austropuccinia psidii MF-1, a brazilian biotype.</title>
        <authorList>
            <person name="Quecine M.C."/>
            <person name="Pachon D.M.R."/>
            <person name="Bonatelli M.L."/>
            <person name="Correr F.H."/>
            <person name="Franceschini L.M."/>
            <person name="Leite T.F."/>
            <person name="Margarido G.R.A."/>
            <person name="Almeida C.A."/>
            <person name="Ferrarezi J.A."/>
            <person name="Labate C.A."/>
        </authorList>
    </citation>
    <scope>NUCLEOTIDE SEQUENCE</scope>
    <source>
        <strain evidence="2">MF-1</strain>
    </source>
</reference>
<organism evidence="2 3">
    <name type="scientific">Austropuccinia psidii MF-1</name>
    <dbReference type="NCBI Taxonomy" id="1389203"/>
    <lineage>
        <taxon>Eukaryota</taxon>
        <taxon>Fungi</taxon>
        <taxon>Dikarya</taxon>
        <taxon>Basidiomycota</taxon>
        <taxon>Pucciniomycotina</taxon>
        <taxon>Pucciniomycetes</taxon>
        <taxon>Pucciniales</taxon>
        <taxon>Sphaerophragmiaceae</taxon>
        <taxon>Austropuccinia</taxon>
    </lineage>
</organism>
<keyword evidence="3" id="KW-1185">Reference proteome</keyword>
<evidence type="ECO:0000313" key="2">
    <source>
        <dbReference type="EMBL" id="MBW0484663.1"/>
    </source>
</evidence>
<accession>A0A9Q3CKP0</accession>
<gene>
    <name evidence="2" type="ORF">O181_024378</name>
</gene>
<feature type="region of interest" description="Disordered" evidence="1">
    <location>
        <begin position="47"/>
        <end position="99"/>
    </location>
</feature>
<evidence type="ECO:0000313" key="3">
    <source>
        <dbReference type="Proteomes" id="UP000765509"/>
    </source>
</evidence>
<sequence>MTENLNSMAFLPNPEEFLNVLPNAYEKLSTKKFTKIYHDIVAEAYEINTEEDSPSEEDSKDGGESIDSEAPIENEEEKLDGFYAPGEYSYKEGSGSGGR</sequence>
<feature type="compositionally biased region" description="Acidic residues" evidence="1">
    <location>
        <begin position="48"/>
        <end position="78"/>
    </location>
</feature>
<name>A0A9Q3CKP0_9BASI</name>